<keyword evidence="4" id="KW-1185">Reference proteome</keyword>
<feature type="signal peptide" evidence="2">
    <location>
        <begin position="1"/>
        <end position="23"/>
    </location>
</feature>
<evidence type="ECO:0000313" key="4">
    <source>
        <dbReference type="Proteomes" id="UP001281003"/>
    </source>
</evidence>
<gene>
    <name evidence="3" type="ORF">B0T20DRAFT_422093</name>
</gene>
<feature type="region of interest" description="Disordered" evidence="1">
    <location>
        <begin position="452"/>
        <end position="483"/>
    </location>
</feature>
<comment type="caution">
    <text evidence="3">The sequence shown here is derived from an EMBL/GenBank/DDBJ whole genome shotgun (WGS) entry which is preliminary data.</text>
</comment>
<dbReference type="AlphaFoldDB" id="A0AAE0U5V3"/>
<dbReference type="Gene3D" id="3.40.30.10">
    <property type="entry name" value="Glutaredoxin"/>
    <property type="match status" value="1"/>
</dbReference>
<keyword evidence="2" id="KW-0732">Signal</keyword>
<feature type="compositionally biased region" description="Basic residues" evidence="1">
    <location>
        <begin position="452"/>
        <end position="463"/>
    </location>
</feature>
<proteinExistence type="predicted"/>
<sequence>MTFTSHFLFYLACLLTWTSNAHALQPEPVPSNPPDLDNLSSLYETDDGIRQGHPFTTAIGNLHDLQQFIESPNLESESDNDIIETVFIFIDTAPLLSSAESSSLSDAADQDSVKKFDPEFHSTIVRHLNSTYHEFAHSRQDEPSLRFGAVSISPPSLPNKEKEKEKGEMIRDMFRHLGVERTELEAGLAALLCLNCNGIPSKTETWVFNHEYTIQEAKEALEAGAAEFSAGAGGGDDDKVEKWKKASGTEQNQWRMVAKGRESEMEKWMASMARPVIGELTEANLGRVREIENTTPTVYVLTSSPSQRSHLRRTLFSLAVKYHSWLQIVLVDPVLFPDLAKELGLDFPSSPSNGKDDVQAAVVWPQKPNTNNHDSRTNPDTKKLIYHYPRDKPITESSIKQWGLDLYLGRVRPWVPPSTDGNEEGNHRGGKGNGNVREEVLRVLKERVHVVKGGKKATRKVVKRSGNGKGKGKGAGRAGRGLEGVKIRVAGRDEL</sequence>
<organism evidence="3 4">
    <name type="scientific">Sordaria brevicollis</name>
    <dbReference type="NCBI Taxonomy" id="83679"/>
    <lineage>
        <taxon>Eukaryota</taxon>
        <taxon>Fungi</taxon>
        <taxon>Dikarya</taxon>
        <taxon>Ascomycota</taxon>
        <taxon>Pezizomycotina</taxon>
        <taxon>Sordariomycetes</taxon>
        <taxon>Sordariomycetidae</taxon>
        <taxon>Sordariales</taxon>
        <taxon>Sordariaceae</taxon>
        <taxon>Sordaria</taxon>
    </lineage>
</organism>
<feature type="compositionally biased region" description="Gly residues" evidence="1">
    <location>
        <begin position="467"/>
        <end position="482"/>
    </location>
</feature>
<protein>
    <submittedName>
        <fullName evidence="3">Uncharacterized protein</fullName>
    </submittedName>
</protein>
<name>A0AAE0U5V3_SORBR</name>
<dbReference type="Proteomes" id="UP001281003">
    <property type="component" value="Unassembled WGS sequence"/>
</dbReference>
<accession>A0AAE0U5V3</accession>
<evidence type="ECO:0000313" key="3">
    <source>
        <dbReference type="EMBL" id="KAK3391735.1"/>
    </source>
</evidence>
<dbReference type="EMBL" id="JAUTDP010000012">
    <property type="protein sequence ID" value="KAK3391735.1"/>
    <property type="molecule type" value="Genomic_DNA"/>
</dbReference>
<feature type="chain" id="PRO_5041991215" evidence="2">
    <location>
        <begin position="24"/>
        <end position="495"/>
    </location>
</feature>
<evidence type="ECO:0000256" key="1">
    <source>
        <dbReference type="SAM" id="MobiDB-lite"/>
    </source>
</evidence>
<feature type="region of interest" description="Disordered" evidence="1">
    <location>
        <begin position="417"/>
        <end position="436"/>
    </location>
</feature>
<reference evidence="3" key="1">
    <citation type="journal article" date="2023" name="Mol. Phylogenet. Evol.">
        <title>Genome-scale phylogeny and comparative genomics of the fungal order Sordariales.</title>
        <authorList>
            <person name="Hensen N."/>
            <person name="Bonometti L."/>
            <person name="Westerberg I."/>
            <person name="Brannstrom I.O."/>
            <person name="Guillou S."/>
            <person name="Cros-Aarteil S."/>
            <person name="Calhoun S."/>
            <person name="Haridas S."/>
            <person name="Kuo A."/>
            <person name="Mondo S."/>
            <person name="Pangilinan J."/>
            <person name="Riley R."/>
            <person name="LaButti K."/>
            <person name="Andreopoulos B."/>
            <person name="Lipzen A."/>
            <person name="Chen C."/>
            <person name="Yan M."/>
            <person name="Daum C."/>
            <person name="Ng V."/>
            <person name="Clum A."/>
            <person name="Steindorff A."/>
            <person name="Ohm R.A."/>
            <person name="Martin F."/>
            <person name="Silar P."/>
            <person name="Natvig D.O."/>
            <person name="Lalanne C."/>
            <person name="Gautier V."/>
            <person name="Ament-Velasquez S.L."/>
            <person name="Kruys A."/>
            <person name="Hutchinson M.I."/>
            <person name="Powell A.J."/>
            <person name="Barry K."/>
            <person name="Miller A.N."/>
            <person name="Grigoriev I.V."/>
            <person name="Debuchy R."/>
            <person name="Gladieux P."/>
            <person name="Hiltunen Thoren M."/>
            <person name="Johannesson H."/>
        </authorList>
    </citation>
    <scope>NUCLEOTIDE SEQUENCE</scope>
    <source>
        <strain evidence="3">FGSC 1904</strain>
    </source>
</reference>
<reference evidence="3" key="2">
    <citation type="submission" date="2023-07" db="EMBL/GenBank/DDBJ databases">
        <authorList>
            <consortium name="Lawrence Berkeley National Laboratory"/>
            <person name="Haridas S."/>
            <person name="Hensen N."/>
            <person name="Bonometti L."/>
            <person name="Westerberg I."/>
            <person name="Brannstrom I.O."/>
            <person name="Guillou S."/>
            <person name="Cros-Aarteil S."/>
            <person name="Calhoun S."/>
            <person name="Kuo A."/>
            <person name="Mondo S."/>
            <person name="Pangilinan J."/>
            <person name="Riley R."/>
            <person name="LaButti K."/>
            <person name="Andreopoulos B."/>
            <person name="Lipzen A."/>
            <person name="Chen C."/>
            <person name="Yanf M."/>
            <person name="Daum C."/>
            <person name="Ng V."/>
            <person name="Clum A."/>
            <person name="Steindorff A."/>
            <person name="Ohm R."/>
            <person name="Martin F."/>
            <person name="Silar P."/>
            <person name="Natvig D."/>
            <person name="Lalanne C."/>
            <person name="Gautier V."/>
            <person name="Ament-velasquez S.L."/>
            <person name="Kruys A."/>
            <person name="Hutchinson M.I."/>
            <person name="Powell A.J."/>
            <person name="Barry K."/>
            <person name="Miller A.N."/>
            <person name="Grigoriev I.V."/>
            <person name="Debuchy R."/>
            <person name="Gladieux P."/>
            <person name="Thoren M.H."/>
            <person name="Johannesson H."/>
        </authorList>
    </citation>
    <scope>NUCLEOTIDE SEQUENCE</scope>
    <source>
        <strain evidence="3">FGSC 1904</strain>
    </source>
</reference>
<evidence type="ECO:0000256" key="2">
    <source>
        <dbReference type="SAM" id="SignalP"/>
    </source>
</evidence>